<comment type="pathway">
    <text evidence="5">Cofactor biosynthesis; coenzyme A biosynthesis; CoA from (R)-pantothenate: step 5/5.</text>
</comment>
<feature type="binding site" evidence="5">
    <location>
        <begin position="11"/>
        <end position="16"/>
    </location>
    <ligand>
        <name>ATP</name>
        <dbReference type="ChEBI" id="CHEBI:30616"/>
    </ligand>
</feature>
<keyword evidence="8" id="KW-1185">Reference proteome</keyword>
<accession>A0ABP9VM54</accession>
<keyword evidence="2 5" id="KW-0547">Nucleotide-binding</keyword>
<evidence type="ECO:0000313" key="7">
    <source>
        <dbReference type="EMBL" id="GAA5506280.1"/>
    </source>
</evidence>
<dbReference type="PANTHER" id="PTHR10695">
    <property type="entry name" value="DEPHOSPHO-COA KINASE-RELATED"/>
    <property type="match status" value="1"/>
</dbReference>
<evidence type="ECO:0000313" key="8">
    <source>
        <dbReference type="Proteomes" id="UP001416858"/>
    </source>
</evidence>
<comment type="caution">
    <text evidence="7">The sequence shown here is derived from an EMBL/GenBank/DDBJ whole genome shotgun (WGS) entry which is preliminary data.</text>
</comment>
<comment type="similarity">
    <text evidence="1 5">Belongs to the CoaE family.</text>
</comment>
<dbReference type="Proteomes" id="UP001416858">
    <property type="component" value="Unassembled WGS sequence"/>
</dbReference>
<protein>
    <recommendedName>
        <fullName evidence="5 6">Dephospho-CoA kinase</fullName>
        <ecNumber evidence="5 6">2.7.1.24</ecNumber>
    </recommendedName>
    <alternativeName>
        <fullName evidence="5">Dephosphocoenzyme A kinase</fullName>
    </alternativeName>
</protein>
<comment type="subcellular location">
    <subcellularLocation>
        <location evidence="5">Cytoplasm</location>
    </subcellularLocation>
</comment>
<dbReference type="EC" id="2.7.1.24" evidence="5 6"/>
<proteinExistence type="inferred from homology"/>
<keyword evidence="5" id="KW-0808">Transferase</keyword>
<dbReference type="EMBL" id="BAABRO010000003">
    <property type="protein sequence ID" value="GAA5506280.1"/>
    <property type="molecule type" value="Genomic_DNA"/>
</dbReference>
<dbReference type="CDD" id="cd02022">
    <property type="entry name" value="DPCK"/>
    <property type="match status" value="1"/>
</dbReference>
<keyword evidence="5 7" id="KW-0418">Kinase</keyword>
<dbReference type="Gene3D" id="3.40.50.300">
    <property type="entry name" value="P-loop containing nucleotide triphosphate hydrolases"/>
    <property type="match status" value="1"/>
</dbReference>
<sequence length="216" mass="24248">MVIVGIVGAPAGGKSTVARYLQGLGATWVNADLIAREVLHRPSVVAKLVERFGSEIADAEGKVNRSRLAEVVFGDDDASRAALDYLESLTHPPTRNEILQQIRQSEAQGVHVLVLDVPLLFESKWDRACDEIWCVDSPWAHRLQRAQERGWDAAQLSKRETNQLSIEEKRRLSHRVLRNDGSLEDLYEQIRQLYVKLNDCSGESSPDRHCLEPDDG</sequence>
<dbReference type="PANTHER" id="PTHR10695:SF46">
    <property type="entry name" value="BIFUNCTIONAL COENZYME A SYNTHASE-RELATED"/>
    <property type="match status" value="1"/>
</dbReference>
<comment type="catalytic activity">
    <reaction evidence="5">
        <text>3'-dephospho-CoA + ATP = ADP + CoA + H(+)</text>
        <dbReference type="Rhea" id="RHEA:18245"/>
        <dbReference type="ChEBI" id="CHEBI:15378"/>
        <dbReference type="ChEBI" id="CHEBI:30616"/>
        <dbReference type="ChEBI" id="CHEBI:57287"/>
        <dbReference type="ChEBI" id="CHEBI:57328"/>
        <dbReference type="ChEBI" id="CHEBI:456216"/>
        <dbReference type="EC" id="2.7.1.24"/>
    </reaction>
</comment>
<keyword evidence="5" id="KW-0963">Cytoplasm</keyword>
<dbReference type="InterPro" id="IPR027417">
    <property type="entry name" value="P-loop_NTPase"/>
</dbReference>
<evidence type="ECO:0000256" key="5">
    <source>
        <dbReference type="HAMAP-Rule" id="MF_00376"/>
    </source>
</evidence>
<organism evidence="7 8">
    <name type="scientific">Novipirellula caenicola</name>
    <dbReference type="NCBI Taxonomy" id="1536901"/>
    <lineage>
        <taxon>Bacteria</taxon>
        <taxon>Pseudomonadati</taxon>
        <taxon>Planctomycetota</taxon>
        <taxon>Planctomycetia</taxon>
        <taxon>Pirellulales</taxon>
        <taxon>Pirellulaceae</taxon>
        <taxon>Novipirellula</taxon>
    </lineage>
</organism>
<gene>
    <name evidence="5 7" type="primary">coaE</name>
    <name evidence="7" type="ORF">Rcae01_01732</name>
</gene>
<dbReference type="InterPro" id="IPR001977">
    <property type="entry name" value="Depp_CoAkinase"/>
</dbReference>
<reference evidence="7 8" key="1">
    <citation type="submission" date="2024-02" db="EMBL/GenBank/DDBJ databases">
        <title>Rhodopirellula caenicola NBRC 110016.</title>
        <authorList>
            <person name="Ichikawa N."/>
            <person name="Katano-Makiyama Y."/>
            <person name="Hidaka K."/>
        </authorList>
    </citation>
    <scope>NUCLEOTIDE SEQUENCE [LARGE SCALE GENOMIC DNA]</scope>
    <source>
        <strain evidence="7 8">NBRC 110016</strain>
    </source>
</reference>
<name>A0ABP9VM54_9BACT</name>
<evidence type="ECO:0000256" key="4">
    <source>
        <dbReference type="ARBA" id="ARBA00022993"/>
    </source>
</evidence>
<dbReference type="Pfam" id="PF01121">
    <property type="entry name" value="CoaE"/>
    <property type="match status" value="1"/>
</dbReference>
<dbReference type="HAMAP" id="MF_00376">
    <property type="entry name" value="Dephospho_CoA_kinase"/>
    <property type="match status" value="1"/>
</dbReference>
<dbReference type="SUPFAM" id="SSF52540">
    <property type="entry name" value="P-loop containing nucleoside triphosphate hydrolases"/>
    <property type="match status" value="1"/>
</dbReference>
<evidence type="ECO:0000256" key="6">
    <source>
        <dbReference type="NCBIfam" id="TIGR00152"/>
    </source>
</evidence>
<evidence type="ECO:0000256" key="1">
    <source>
        <dbReference type="ARBA" id="ARBA00009018"/>
    </source>
</evidence>
<comment type="function">
    <text evidence="5">Catalyzes the phosphorylation of the 3'-hydroxyl group of dephosphocoenzyme A to form coenzyme A.</text>
</comment>
<keyword evidence="4 5" id="KW-0173">Coenzyme A biosynthesis</keyword>
<keyword evidence="3 5" id="KW-0067">ATP-binding</keyword>
<dbReference type="GO" id="GO:0016301">
    <property type="term" value="F:kinase activity"/>
    <property type="evidence" value="ECO:0007669"/>
    <property type="project" value="UniProtKB-KW"/>
</dbReference>
<evidence type="ECO:0000256" key="3">
    <source>
        <dbReference type="ARBA" id="ARBA00022840"/>
    </source>
</evidence>
<evidence type="ECO:0000256" key="2">
    <source>
        <dbReference type="ARBA" id="ARBA00022741"/>
    </source>
</evidence>
<dbReference type="NCBIfam" id="TIGR00152">
    <property type="entry name" value="dephospho-CoA kinase"/>
    <property type="match status" value="1"/>
</dbReference>
<dbReference type="PROSITE" id="PS51219">
    <property type="entry name" value="DPCK"/>
    <property type="match status" value="1"/>
</dbReference>